<keyword evidence="5 11" id="KW-0436">Ligase</keyword>
<dbReference type="GO" id="GO:0004814">
    <property type="term" value="F:arginine-tRNA ligase activity"/>
    <property type="evidence" value="ECO:0007669"/>
    <property type="project" value="InterPro"/>
</dbReference>
<dbReference type="RefSeq" id="WP_130503744.1">
    <property type="nucleotide sequence ID" value="NZ_SHLI01000001.1"/>
</dbReference>
<evidence type="ECO:0000256" key="5">
    <source>
        <dbReference type="ARBA" id="ARBA00022598"/>
    </source>
</evidence>
<gene>
    <name evidence="11" type="primary">glyS</name>
    <name evidence="14" type="ORF">EV698_1808</name>
</gene>
<dbReference type="HAMAP" id="MF_00255">
    <property type="entry name" value="Gly_tRNA_synth_beta"/>
    <property type="match status" value="1"/>
</dbReference>
<dbReference type="PANTHER" id="PTHR30075:SF2">
    <property type="entry name" value="GLYCINE--TRNA LIGASE, CHLOROPLASTIC_MITOCHONDRIAL 2"/>
    <property type="match status" value="1"/>
</dbReference>
<dbReference type="GO" id="GO:0006420">
    <property type="term" value="P:arginyl-tRNA aminoacylation"/>
    <property type="evidence" value="ECO:0007669"/>
    <property type="project" value="InterPro"/>
</dbReference>
<dbReference type="Pfam" id="PF05746">
    <property type="entry name" value="DALR_1"/>
    <property type="match status" value="1"/>
</dbReference>
<protein>
    <recommendedName>
        <fullName evidence="11">Glycine--tRNA ligase beta subunit</fullName>
        <ecNumber evidence="11">6.1.1.14</ecNumber>
    </recommendedName>
    <alternativeName>
        <fullName evidence="11">Glycyl-tRNA synthetase beta subunit</fullName>
        <shortName evidence="11">GlyRS</shortName>
    </alternativeName>
</protein>
<evidence type="ECO:0000256" key="3">
    <source>
        <dbReference type="ARBA" id="ARBA00011209"/>
    </source>
</evidence>
<keyword evidence="9 11" id="KW-0030">Aminoacyl-tRNA synthetase</keyword>
<keyword evidence="6 11" id="KW-0547">Nucleotide-binding</keyword>
<dbReference type="Pfam" id="PF02092">
    <property type="entry name" value="tRNA_synt_2f"/>
    <property type="match status" value="1"/>
</dbReference>
<evidence type="ECO:0000256" key="8">
    <source>
        <dbReference type="ARBA" id="ARBA00022917"/>
    </source>
</evidence>
<dbReference type="InterPro" id="IPR006194">
    <property type="entry name" value="Gly-tRNA-synth_heterodimer"/>
</dbReference>
<dbReference type="InterPro" id="IPR008909">
    <property type="entry name" value="DALR_anticod-bd"/>
</dbReference>
<name>A0A4Q8D2A0_9GAMM</name>
<dbReference type="PROSITE" id="PS50861">
    <property type="entry name" value="AA_TRNA_LIGASE_II_GLYAB"/>
    <property type="match status" value="1"/>
</dbReference>
<comment type="subunit">
    <text evidence="3 11">Tetramer of two alpha and two beta subunits.</text>
</comment>
<organism evidence="14 15">
    <name type="scientific">Spiribacter vilamensis</name>
    <dbReference type="NCBI Taxonomy" id="531306"/>
    <lineage>
        <taxon>Bacteria</taxon>
        <taxon>Pseudomonadati</taxon>
        <taxon>Pseudomonadota</taxon>
        <taxon>Gammaproteobacteria</taxon>
        <taxon>Chromatiales</taxon>
        <taxon>Ectothiorhodospiraceae</taxon>
        <taxon>Spiribacter</taxon>
    </lineage>
</organism>
<evidence type="ECO:0000256" key="2">
    <source>
        <dbReference type="ARBA" id="ARBA00008226"/>
    </source>
</evidence>
<evidence type="ECO:0000256" key="11">
    <source>
        <dbReference type="HAMAP-Rule" id="MF_00255"/>
    </source>
</evidence>
<feature type="region of interest" description="Disordered" evidence="12">
    <location>
        <begin position="68"/>
        <end position="87"/>
    </location>
</feature>
<evidence type="ECO:0000256" key="7">
    <source>
        <dbReference type="ARBA" id="ARBA00022840"/>
    </source>
</evidence>
<keyword evidence="8 11" id="KW-0648">Protein biosynthesis</keyword>
<sequence length="696" mass="75991">MSDETATLLFELGMEELPPGALDDLSDRLATAIAGGLERAGVEHAAVRALGAPRRLAVQIEAVARRQPDRDFERRGPARSVAFDDNGAPTRAAEGFARSCGVTVDDLQTLETDEGAWLVHRGTETGRDTRELLPGIIEHALSHLPIPKRMRWGDQSSEFVRPVHWVVLMLDEAVVPVTVFGVNSGHESRGHRFHHPAPVALKHADDYTAAMRGAHVLVDRAERRNHILEGVRAEGEAIGGHAVIDAELLDEVNALVEWPVVLSGSFDEAFLRVPPEALISSMEGHQRYFPVRDANGHLLPRFITVANIESRDPARVIAGNERVIRPRLADAAFFWDQDRARTLESRRSALGQVVFQKQLGSLADKSERVADLAARYADRFETDAGQARRAAQLAKVDLVTEMVDEFPELQGIMGRYYATEDGEAPAVAVALDEVYQPRFAADAIAASPLGRLLAVAERADTLTGIFAIGKAPTGAKDPFALRRAAVGLLRSLIEGQHPVDLTALLHDAAARQPAGLDAEAQVKPLVEFCLERLRGLYHEAGYGAELFEAVRSVRPLDAIEPLDFDRRLRACHDFARLPAAGSLAGANKRIRNILRKADCTPPAEVDAERLTEPAERALYTAMEERAPAVEALIAEGAYSEALARLAELREPVDRFFDGVMVMSDDPAVQANRLALLQRLQHMFLAIADVSALPDSG</sequence>
<evidence type="ECO:0000313" key="14">
    <source>
        <dbReference type="EMBL" id="RZU99516.1"/>
    </source>
</evidence>
<evidence type="ECO:0000256" key="6">
    <source>
        <dbReference type="ARBA" id="ARBA00022741"/>
    </source>
</evidence>
<evidence type="ECO:0000256" key="10">
    <source>
        <dbReference type="ARBA" id="ARBA00047937"/>
    </source>
</evidence>
<keyword evidence="4 11" id="KW-0963">Cytoplasm</keyword>
<evidence type="ECO:0000256" key="4">
    <source>
        <dbReference type="ARBA" id="ARBA00022490"/>
    </source>
</evidence>
<dbReference type="PANTHER" id="PTHR30075">
    <property type="entry name" value="GLYCYL-TRNA SYNTHETASE"/>
    <property type="match status" value="1"/>
</dbReference>
<comment type="similarity">
    <text evidence="2 11">Belongs to the class-II aminoacyl-tRNA synthetase family.</text>
</comment>
<dbReference type="EMBL" id="SHLI01000001">
    <property type="protein sequence ID" value="RZU99516.1"/>
    <property type="molecule type" value="Genomic_DNA"/>
</dbReference>
<dbReference type="GO" id="GO:0005524">
    <property type="term" value="F:ATP binding"/>
    <property type="evidence" value="ECO:0007669"/>
    <property type="project" value="UniProtKB-UniRule"/>
</dbReference>
<dbReference type="PRINTS" id="PR01045">
    <property type="entry name" value="TRNASYNTHGB"/>
</dbReference>
<evidence type="ECO:0000259" key="13">
    <source>
        <dbReference type="SMART" id="SM00836"/>
    </source>
</evidence>
<comment type="subcellular location">
    <subcellularLocation>
        <location evidence="1 11">Cytoplasm</location>
    </subcellularLocation>
</comment>
<dbReference type="AlphaFoldDB" id="A0A4Q8D2A0"/>
<dbReference type="Proteomes" id="UP000292298">
    <property type="component" value="Unassembled WGS sequence"/>
</dbReference>
<evidence type="ECO:0000256" key="12">
    <source>
        <dbReference type="SAM" id="MobiDB-lite"/>
    </source>
</evidence>
<reference evidence="14 15" key="1">
    <citation type="submission" date="2019-02" db="EMBL/GenBank/DDBJ databases">
        <title>Genomic Encyclopedia of Type Strains, Phase IV (KMG-IV): sequencing the most valuable type-strain genomes for metagenomic binning, comparative biology and taxonomic classification.</title>
        <authorList>
            <person name="Goeker M."/>
        </authorList>
    </citation>
    <scope>NUCLEOTIDE SEQUENCE [LARGE SCALE GENOMIC DNA]</scope>
    <source>
        <strain evidence="14 15">DSM 21056</strain>
    </source>
</reference>
<dbReference type="InterPro" id="IPR015944">
    <property type="entry name" value="Gly-tRNA-synth_bsu"/>
</dbReference>
<comment type="catalytic activity">
    <reaction evidence="10 11">
        <text>tRNA(Gly) + glycine + ATP = glycyl-tRNA(Gly) + AMP + diphosphate</text>
        <dbReference type="Rhea" id="RHEA:16013"/>
        <dbReference type="Rhea" id="RHEA-COMP:9664"/>
        <dbReference type="Rhea" id="RHEA-COMP:9683"/>
        <dbReference type="ChEBI" id="CHEBI:30616"/>
        <dbReference type="ChEBI" id="CHEBI:33019"/>
        <dbReference type="ChEBI" id="CHEBI:57305"/>
        <dbReference type="ChEBI" id="CHEBI:78442"/>
        <dbReference type="ChEBI" id="CHEBI:78522"/>
        <dbReference type="ChEBI" id="CHEBI:456215"/>
        <dbReference type="EC" id="6.1.1.14"/>
    </reaction>
</comment>
<evidence type="ECO:0000256" key="9">
    <source>
        <dbReference type="ARBA" id="ARBA00023146"/>
    </source>
</evidence>
<proteinExistence type="inferred from homology"/>
<evidence type="ECO:0000256" key="1">
    <source>
        <dbReference type="ARBA" id="ARBA00004496"/>
    </source>
</evidence>
<accession>A0A4Q8D2A0</accession>
<dbReference type="GO" id="GO:0006426">
    <property type="term" value="P:glycyl-tRNA aminoacylation"/>
    <property type="evidence" value="ECO:0007669"/>
    <property type="project" value="UniProtKB-UniRule"/>
</dbReference>
<dbReference type="NCBIfam" id="TIGR00211">
    <property type="entry name" value="glyS"/>
    <property type="match status" value="1"/>
</dbReference>
<keyword evidence="15" id="KW-1185">Reference proteome</keyword>
<dbReference type="OrthoDB" id="9775440at2"/>
<dbReference type="EC" id="6.1.1.14" evidence="11"/>
<dbReference type="GO" id="GO:0004820">
    <property type="term" value="F:glycine-tRNA ligase activity"/>
    <property type="evidence" value="ECO:0007669"/>
    <property type="project" value="UniProtKB-UniRule"/>
</dbReference>
<feature type="domain" description="DALR anticodon binding" evidence="13">
    <location>
        <begin position="589"/>
        <end position="692"/>
    </location>
</feature>
<evidence type="ECO:0000313" key="15">
    <source>
        <dbReference type="Proteomes" id="UP000292298"/>
    </source>
</evidence>
<keyword evidence="7 11" id="KW-0067">ATP-binding</keyword>
<dbReference type="GO" id="GO:0005829">
    <property type="term" value="C:cytosol"/>
    <property type="evidence" value="ECO:0007669"/>
    <property type="project" value="TreeGrafter"/>
</dbReference>
<comment type="caution">
    <text evidence="14">The sequence shown here is derived from an EMBL/GenBank/DDBJ whole genome shotgun (WGS) entry which is preliminary data.</text>
</comment>
<dbReference type="SMART" id="SM00836">
    <property type="entry name" value="DALR_1"/>
    <property type="match status" value="1"/>
</dbReference>
<dbReference type="SUPFAM" id="SSF109604">
    <property type="entry name" value="HD-domain/PDEase-like"/>
    <property type="match status" value="1"/>
</dbReference>
<dbReference type="Gene3D" id="1.10.730.10">
    <property type="entry name" value="Isoleucyl-tRNA Synthetase, Domain 1"/>
    <property type="match status" value="1"/>
</dbReference>